<reference evidence="2" key="6">
    <citation type="journal article" date="1988" name="Plasmid">
        <title>Nucleotide sequence and copy control function of the extension of the incI region (incI-b) of Rts 1.</title>
        <authorList>
            <person name="Nozue H."/>
            <person name="Tsuchiya K."/>
            <person name="Kamio Y."/>
        </authorList>
    </citation>
    <scope>NUCLEOTIDE SEQUENCE</scope>
    <source>
        <strain evidence="2">UR-75</strain>
        <plasmid evidence="2">Rts1</plasmid>
    </source>
</reference>
<evidence type="ECO:0000313" key="2">
    <source>
        <dbReference type="EMBL" id="BAB93598.1"/>
    </source>
</evidence>
<reference evidence="2" key="8">
    <citation type="journal article" date="1994" name="J. Mol. Biol.">
        <title>Molecular cloning and expression of a novel hydroxymethylcytosine-specific restriction enzyme (PvuRts1I) modulated by glucosylation of DNA.</title>
        <authorList>
            <person name="Janosi L."/>
            <person name="Yonemitsu H."/>
            <person name="Hong H."/>
            <person name="Kaji A."/>
        </authorList>
    </citation>
    <scope>NUCLEOTIDE SEQUENCE</scope>
    <source>
        <strain evidence="2">UR-75</strain>
        <plasmid evidence="2">Rts1</plasmid>
    </source>
</reference>
<evidence type="ECO:0000256" key="1">
    <source>
        <dbReference type="SAM" id="MobiDB-lite"/>
    </source>
</evidence>
<reference evidence="2" key="7">
    <citation type="journal article" date="1991" name="J. Bacteriol.">
        <title>Three short fragments of Rts1 DNA are responsible for the temperature-sensitive growth phenotype (Tsg) of host bacteria.</title>
        <authorList>
            <person name="Mochida S."/>
            <person name="Tsuchiya H."/>
            <person name="Mori K."/>
            <person name="Kaji A."/>
        </authorList>
    </citation>
    <scope>NUCLEOTIDE SEQUENCE</scope>
    <source>
        <strain evidence="2">UR-75</strain>
        <plasmid evidence="2">Rts1</plasmid>
    </source>
</reference>
<feature type="region of interest" description="Disordered" evidence="1">
    <location>
        <begin position="71"/>
        <end position="94"/>
    </location>
</feature>
<reference evidence="2" key="10">
    <citation type="journal article" date="2002" name="J. Bacteriol.">
        <title>Complete nucleotide sequence of plasmid Rts1: implications for evolution of large plasmid Genomes.</title>
        <authorList>
            <person name="Murata T."/>
            <person name="Ohnishi M."/>
            <person name="Ara T."/>
            <person name="Kaneko J."/>
            <person name="Han C.-G."/>
            <person name="Li Y.F."/>
            <person name="Takashima K."/>
            <person name="Nojima H."/>
            <person name="Nakayama K."/>
            <person name="Kaji A."/>
            <person name="Kamio Y."/>
            <person name="Miki T."/>
            <person name="Mori H."/>
            <person name="Ohtsubo E."/>
            <person name="Terawaki Y."/>
            <person name="Hayashi T."/>
        </authorList>
    </citation>
    <scope>NUCLEOTIDE SEQUENCE</scope>
    <source>
        <strain evidence="2">UR-75</strain>
        <plasmid evidence="2">Rts1</plasmid>
    </source>
</reference>
<sequence>MKNGQSTHSMTTKKLRRKLSGYGLRGQSLTQKIRDIIAGPLMDASQCGKPAYAFGWTRDLMDRHMRRALIGKGGDVKPQGDTADHVMEPQTVTSPVRRRSVISINRRYLG</sequence>
<feature type="compositionally biased region" description="Polar residues" evidence="1">
    <location>
        <begin position="1"/>
        <end position="10"/>
    </location>
</feature>
<proteinExistence type="predicted"/>
<feature type="region of interest" description="Disordered" evidence="1">
    <location>
        <begin position="1"/>
        <end position="20"/>
    </location>
</feature>
<reference evidence="2" key="1">
    <citation type="journal article" date="1968" name="Nature">
        <title>Temperature sensitivity of cell growth in Escherichia coli associated with the temperature sensitive R(KM) factor.</title>
        <authorList>
            <person name="Terawaki Y."/>
            <person name="Kakizawa Y."/>
            <person name="Takayasu H."/>
            <person name="Yoshikawa M."/>
        </authorList>
    </citation>
    <scope>NUCLEOTIDE SEQUENCE</scope>
    <source>
        <strain evidence="2">UR-75</strain>
        <plasmid evidence="2">Rts1</plasmid>
    </source>
</reference>
<reference evidence="2" key="3">
    <citation type="journal article" date="1984" name="J. Bacteriol.">
        <title>Complete nucleotide sequence of mini-Rts1 and its copy mutant.</title>
        <authorList>
            <person name="Kamio Y."/>
            <person name="Tabuchi A."/>
            <person name="Itoh Y."/>
            <person name="Katagiri H."/>
            <person name="Terawaki Y."/>
        </authorList>
    </citation>
    <scope>NUCLEOTIDE SEQUENCE</scope>
    <source>
        <strain evidence="2">UR-75</strain>
        <plasmid evidence="2">Rts1</plasmid>
    </source>
</reference>
<reference evidence="2" key="2">
    <citation type="journal article" date="1983" name="J. Bacteriol.">
        <title>Nucleotide sequence of an incompatibility region of mini-Rts1 that contains five direct repeats.</title>
        <authorList>
            <person name="Kamio Y."/>
            <person name="Terawaki Y."/>
        </authorList>
    </citation>
    <scope>NUCLEOTIDE SEQUENCE</scope>
    <source>
        <strain evidence="2">UR-75</strain>
        <plasmid evidence="2">Rts1</plasmid>
    </source>
</reference>
<reference evidence="2" key="9">
    <citation type="journal article" date="1996" name="Biochem. Biophys. Res. Commun.">
        <title>A new plasmid-encoded proteic killer gene system: cloning, sequencing, and analyzing hig locus of plasmid Rts1.</title>
        <authorList>
            <person name="Tian Q.B."/>
            <person name="Ohnishi M."/>
            <person name="Tabuchi A."/>
            <person name="Terawaki Y."/>
        </authorList>
    </citation>
    <scope>NUCLEOTIDE SEQUENCE</scope>
    <source>
        <strain evidence="2">UR-75</strain>
        <plasmid evidence="2">Rts1</plasmid>
    </source>
</reference>
<dbReference type="EMBL" id="AP004237">
    <property type="protein sequence ID" value="BAB93598.1"/>
    <property type="molecule type" value="Genomic_DNA"/>
</dbReference>
<keyword evidence="2" id="KW-0614">Plasmid</keyword>
<gene>
    <name evidence="2" type="primary">orf35</name>
</gene>
<geneLocation type="plasmid" evidence="2">
    <name>Rts1</name>
</geneLocation>
<protein>
    <submittedName>
        <fullName evidence="2">Uncharacterized protein</fullName>
    </submittedName>
</protein>
<organism evidence="2">
    <name type="scientific">Proteus vulgaris</name>
    <dbReference type="NCBI Taxonomy" id="585"/>
    <lineage>
        <taxon>Bacteria</taxon>
        <taxon>Pseudomonadati</taxon>
        <taxon>Pseudomonadota</taxon>
        <taxon>Gammaproteobacteria</taxon>
        <taxon>Enterobacterales</taxon>
        <taxon>Morganellaceae</taxon>
        <taxon>Proteus</taxon>
    </lineage>
</organism>
<accession>Q8KK97</accession>
<reference evidence="2" key="4">
    <citation type="journal article" date="1985" name="J. Bacteriol.">
        <title>Organization of the Tn6-related kanamycin resistance transposon Tn2680 carrying two copies of IS26 and an IS903 variant, IS903. B.</title>
        <authorList>
            <person name="Mollet B."/>
            <person name="Clerget M."/>
            <person name="Meyer J."/>
            <person name="Iida S."/>
        </authorList>
    </citation>
    <scope>NUCLEOTIDE SEQUENCE</scope>
    <source>
        <strain evidence="2">UR-75</strain>
        <plasmid evidence="2">Rts1</plasmid>
    </source>
</reference>
<dbReference type="AlphaFoldDB" id="Q8KK97"/>
<reference evidence="2" key="5">
    <citation type="journal article" date="1988" name="J. Bacteriol.">
        <title>Nucleotide sequence of an Rts1 fragment causing temperature-dependent instability.</title>
        <authorList>
            <person name="Tanaka M."/>
            <person name="Okawa N."/>
            <person name="Mori K."/>
            <person name="Suyama Y."/>
            <person name="Kaji A."/>
        </authorList>
    </citation>
    <scope>NUCLEOTIDE SEQUENCE</scope>
    <source>
        <strain evidence="2">UR-75</strain>
        <plasmid evidence="2">Rts1</plasmid>
    </source>
</reference>
<name>Q8KK97_PROVU</name>